<comment type="catalytic activity">
    <reaction evidence="8 10">
        <text>O-phospho-L-tyrosyl-[protein] + H2O = L-tyrosyl-[protein] + phosphate</text>
        <dbReference type="Rhea" id="RHEA:10684"/>
        <dbReference type="Rhea" id="RHEA-COMP:10136"/>
        <dbReference type="Rhea" id="RHEA-COMP:20101"/>
        <dbReference type="ChEBI" id="CHEBI:15377"/>
        <dbReference type="ChEBI" id="CHEBI:43474"/>
        <dbReference type="ChEBI" id="CHEBI:46858"/>
        <dbReference type="ChEBI" id="CHEBI:61978"/>
        <dbReference type="EC" id="3.1.3.48"/>
    </reaction>
</comment>
<dbReference type="GO" id="GO:0010971">
    <property type="term" value="P:positive regulation of G2/M transition of mitotic cell cycle"/>
    <property type="evidence" value="ECO:0007669"/>
    <property type="project" value="TreeGrafter"/>
</dbReference>
<dbReference type="AlphaFoldDB" id="A0A8H3GTE5"/>
<dbReference type="Proteomes" id="UP000663841">
    <property type="component" value="Unassembled WGS sequence"/>
</dbReference>
<evidence type="ECO:0000313" key="14">
    <source>
        <dbReference type="Proteomes" id="UP000663841"/>
    </source>
</evidence>
<dbReference type="PANTHER" id="PTHR10828:SF17">
    <property type="entry name" value="PROTEIN-TYROSINE-PHOSPHATASE"/>
    <property type="match status" value="1"/>
</dbReference>
<evidence type="ECO:0000259" key="12">
    <source>
        <dbReference type="PROSITE" id="PS50206"/>
    </source>
</evidence>
<evidence type="ECO:0000256" key="4">
    <source>
        <dbReference type="ARBA" id="ARBA00022776"/>
    </source>
</evidence>
<feature type="region of interest" description="Disordered" evidence="11">
    <location>
        <begin position="1"/>
        <end position="46"/>
    </location>
</feature>
<organism evidence="13 14">
    <name type="scientific">Rhizoctonia solani</name>
    <dbReference type="NCBI Taxonomy" id="456999"/>
    <lineage>
        <taxon>Eukaryota</taxon>
        <taxon>Fungi</taxon>
        <taxon>Dikarya</taxon>
        <taxon>Basidiomycota</taxon>
        <taxon>Agaricomycotina</taxon>
        <taxon>Agaricomycetes</taxon>
        <taxon>Cantharellales</taxon>
        <taxon>Ceratobasidiaceae</taxon>
        <taxon>Rhizoctonia</taxon>
    </lineage>
</organism>
<evidence type="ECO:0000256" key="6">
    <source>
        <dbReference type="ARBA" id="ARBA00022912"/>
    </source>
</evidence>
<feature type="region of interest" description="Disordered" evidence="11">
    <location>
        <begin position="472"/>
        <end position="505"/>
    </location>
</feature>
<dbReference type="PROSITE" id="PS00380">
    <property type="entry name" value="RHODANESE_1"/>
    <property type="match status" value="1"/>
</dbReference>
<dbReference type="GO" id="GO:0004725">
    <property type="term" value="F:protein tyrosine phosphatase activity"/>
    <property type="evidence" value="ECO:0007669"/>
    <property type="project" value="UniProtKB-UniRule"/>
</dbReference>
<dbReference type="GO" id="GO:0004792">
    <property type="term" value="F:thiosulfate-cyanide sulfurtransferase activity"/>
    <property type="evidence" value="ECO:0007669"/>
    <property type="project" value="InterPro"/>
</dbReference>
<comment type="similarity">
    <text evidence="1 10">Belongs to the MPI phosphatase family.</text>
</comment>
<gene>
    <name evidence="13" type="ORF">RDB_LOCUS162197</name>
</gene>
<feature type="region of interest" description="Disordered" evidence="11">
    <location>
        <begin position="264"/>
        <end position="311"/>
    </location>
</feature>
<sequence>MASTFFLPANSAASSAFNTRTRSSTTQALSAPRTTAPVQLSAQPQHHDKYIEGDAPFLTEAEDLEMSFASTMSLSSAPNSPPARSAEFSAGTQSLVPPQQHTDHSSPMAMDISPAPRRIASTLRFPISQERAATTKGLTGSALVKELLRTFGQDVANTSHSSHNSSTSTVREVPRSNLSKLPASASVRSNSSRSRGTLPTGWMQQPEPSAITPKSSDSNAVRNRSRTIPHVNEESHTSTASVAWDTSITCDAMDIDGDVSVAHSVTAPSSPTGPTAPGFNELFFHPSSPGESSSLDGKHNHPHAGDEHEEFPEFDPDEEIAHQEKQRLAELAASSPDKPSLFSSSPPVSPSLRPVRPGPGIGLGRPFERSITTGGQGTLFEGMVAGQPLPKRSDAFAPRRPVISAVLKNEAAASSTGSLPGARPGALQPSRRAFSASITSSALVMGKPVMDNLGSDDSSFCDDGSPARAYATRKAAGPPMRRLAPSQHEKPNQSSPLARAGLPGFGDNEADGKVLPCHRVREDGLMRINCDTLDALLAGQYNSRINSYKVIDCRFDYEYEGGHVPGAINLNTTQAIEEYLLGDNKPPPSRSGDGTKKDILVFHCEFSVKRAPTFAKHLRSRDRALNSHSYPNIHYPEVYIMSGGFNQYFKEKPSQVEPPFSYVQMDDPVHLRARHSDLNNFRRWERTKSYTSGEKQAAAAAVASGKAHLKHGSAPEAGISQGQSRMGGGSSALSTLDENDDSLYNHEDDLSPCPPSGAANYLRLAGKSRGTLERAASFGFAMTKR</sequence>
<name>A0A8H3GTE5_9AGAM</name>
<dbReference type="GO" id="GO:0051301">
    <property type="term" value="P:cell division"/>
    <property type="evidence" value="ECO:0007669"/>
    <property type="project" value="UniProtKB-UniRule"/>
</dbReference>
<dbReference type="GO" id="GO:0005634">
    <property type="term" value="C:nucleus"/>
    <property type="evidence" value="ECO:0007669"/>
    <property type="project" value="TreeGrafter"/>
</dbReference>
<dbReference type="GO" id="GO:0110032">
    <property type="term" value="P:positive regulation of G2/MI transition of meiotic cell cycle"/>
    <property type="evidence" value="ECO:0007669"/>
    <property type="project" value="TreeGrafter"/>
</dbReference>
<dbReference type="PANTHER" id="PTHR10828">
    <property type="entry name" value="M-PHASE INDUCER PHOSPHATASE DUAL SPECIFICITY PHOSPHATASE CDC25"/>
    <property type="match status" value="1"/>
</dbReference>
<feature type="region of interest" description="Disordered" evidence="11">
    <location>
        <begin position="705"/>
        <end position="755"/>
    </location>
</feature>
<comment type="caution">
    <text evidence="13">The sequence shown here is derived from an EMBL/GenBank/DDBJ whole genome shotgun (WGS) entry which is preliminary data.</text>
</comment>
<dbReference type="InterPro" id="IPR036873">
    <property type="entry name" value="Rhodanese-like_dom_sf"/>
</dbReference>
<feature type="compositionally biased region" description="Polar residues" evidence="11">
    <location>
        <begin position="11"/>
        <end position="44"/>
    </location>
</feature>
<comment type="function">
    <text evidence="10">Tyrosine protein phosphatase which functions as a dosage-dependent inducer of mitotic progression.</text>
</comment>
<dbReference type="InterPro" id="IPR001307">
    <property type="entry name" value="Thiosulphate_STrfase_CS"/>
</dbReference>
<feature type="compositionally biased region" description="Polar residues" evidence="11">
    <location>
        <begin position="202"/>
        <end position="222"/>
    </location>
</feature>
<feature type="region of interest" description="Disordered" evidence="11">
    <location>
        <begin position="155"/>
        <end position="240"/>
    </location>
</feature>
<reference evidence="13" key="1">
    <citation type="submission" date="2021-01" db="EMBL/GenBank/DDBJ databases">
        <authorList>
            <person name="Kaushik A."/>
        </authorList>
    </citation>
    <scope>NUCLEOTIDE SEQUENCE</scope>
    <source>
        <strain evidence="13">AG3-T5</strain>
    </source>
</reference>
<dbReference type="SMART" id="SM00450">
    <property type="entry name" value="RHOD"/>
    <property type="match status" value="1"/>
</dbReference>
<feature type="region of interest" description="Disordered" evidence="11">
    <location>
        <begin position="410"/>
        <end position="430"/>
    </location>
</feature>
<feature type="compositionally biased region" description="Low complexity" evidence="11">
    <location>
        <begin position="157"/>
        <end position="169"/>
    </location>
</feature>
<evidence type="ECO:0000256" key="10">
    <source>
        <dbReference type="RuleBase" id="RU368028"/>
    </source>
</evidence>
<dbReference type="PROSITE" id="PS50206">
    <property type="entry name" value="RHODANESE_3"/>
    <property type="match status" value="1"/>
</dbReference>
<dbReference type="InterPro" id="IPR000751">
    <property type="entry name" value="MPI_Phosphatase"/>
</dbReference>
<evidence type="ECO:0000256" key="9">
    <source>
        <dbReference type="ARBA" id="ARBA00067190"/>
    </source>
</evidence>
<feature type="region of interest" description="Disordered" evidence="11">
    <location>
        <begin position="70"/>
        <end position="107"/>
    </location>
</feature>
<feature type="compositionally biased region" description="Low complexity" evidence="11">
    <location>
        <begin position="73"/>
        <end position="86"/>
    </location>
</feature>
<keyword evidence="3 10" id="KW-0132">Cell division</keyword>
<evidence type="ECO:0000256" key="1">
    <source>
        <dbReference type="ARBA" id="ARBA00011065"/>
    </source>
</evidence>
<dbReference type="Gene3D" id="3.40.250.10">
    <property type="entry name" value="Rhodanese-like domain"/>
    <property type="match status" value="1"/>
</dbReference>
<keyword evidence="7 10" id="KW-0131">Cell cycle</keyword>
<dbReference type="Pfam" id="PF00581">
    <property type="entry name" value="Rhodanese"/>
    <property type="match status" value="1"/>
</dbReference>
<feature type="compositionally biased region" description="Basic and acidic residues" evidence="11">
    <location>
        <begin position="296"/>
        <end position="306"/>
    </location>
</feature>
<dbReference type="GO" id="GO:0000086">
    <property type="term" value="P:G2/M transition of mitotic cell cycle"/>
    <property type="evidence" value="ECO:0007669"/>
    <property type="project" value="TreeGrafter"/>
</dbReference>
<dbReference type="PRINTS" id="PR00716">
    <property type="entry name" value="MPIPHPHTASE"/>
</dbReference>
<keyword evidence="6 10" id="KW-0904">Protein phosphatase</keyword>
<feature type="region of interest" description="Disordered" evidence="11">
    <location>
        <begin position="330"/>
        <end position="366"/>
    </location>
</feature>
<dbReference type="FunFam" id="3.40.250.10:FF:000021">
    <property type="entry name" value="M-phase inducer phosphatase cdc-25.2"/>
    <property type="match status" value="1"/>
</dbReference>
<feature type="domain" description="Rhodanese" evidence="12">
    <location>
        <begin position="544"/>
        <end position="657"/>
    </location>
</feature>
<dbReference type="InterPro" id="IPR001763">
    <property type="entry name" value="Rhodanese-like_dom"/>
</dbReference>
<feature type="compositionally biased region" description="Low complexity" evidence="11">
    <location>
        <begin position="183"/>
        <end position="195"/>
    </location>
</feature>
<feature type="compositionally biased region" description="Low complexity" evidence="11">
    <location>
        <begin position="334"/>
        <end position="355"/>
    </location>
</feature>
<dbReference type="EMBL" id="CAJMWW010000303">
    <property type="protein sequence ID" value="CAE6465242.1"/>
    <property type="molecule type" value="Genomic_DNA"/>
</dbReference>
<dbReference type="EC" id="3.1.3.48" evidence="2 10"/>
<dbReference type="CDD" id="cd01530">
    <property type="entry name" value="Cdc25"/>
    <property type="match status" value="1"/>
</dbReference>
<evidence type="ECO:0000256" key="3">
    <source>
        <dbReference type="ARBA" id="ARBA00022618"/>
    </source>
</evidence>
<proteinExistence type="inferred from homology"/>
<accession>A0A8H3GTE5</accession>
<protein>
    <recommendedName>
        <fullName evidence="9 10">M-phase inducer phosphatase</fullName>
        <ecNumber evidence="2 10">3.1.3.48</ecNumber>
    </recommendedName>
</protein>
<evidence type="ECO:0000256" key="2">
    <source>
        <dbReference type="ARBA" id="ARBA00013064"/>
    </source>
</evidence>
<feature type="compositionally biased region" description="Polar residues" evidence="11">
    <location>
        <begin position="90"/>
        <end position="100"/>
    </location>
</feature>
<keyword evidence="4 10" id="KW-0498">Mitosis</keyword>
<evidence type="ECO:0000256" key="7">
    <source>
        <dbReference type="ARBA" id="ARBA00023306"/>
    </source>
</evidence>
<evidence type="ECO:0000256" key="8">
    <source>
        <dbReference type="ARBA" id="ARBA00051722"/>
    </source>
</evidence>
<evidence type="ECO:0000256" key="11">
    <source>
        <dbReference type="SAM" id="MobiDB-lite"/>
    </source>
</evidence>
<evidence type="ECO:0000256" key="5">
    <source>
        <dbReference type="ARBA" id="ARBA00022801"/>
    </source>
</evidence>
<dbReference type="SUPFAM" id="SSF52821">
    <property type="entry name" value="Rhodanese/Cell cycle control phosphatase"/>
    <property type="match status" value="1"/>
</dbReference>
<feature type="compositionally biased region" description="Low complexity" evidence="11">
    <location>
        <begin position="266"/>
        <end position="278"/>
    </location>
</feature>
<keyword evidence="5 10" id="KW-0378">Hydrolase</keyword>
<dbReference type="GO" id="GO:0005737">
    <property type="term" value="C:cytoplasm"/>
    <property type="evidence" value="ECO:0007669"/>
    <property type="project" value="TreeGrafter"/>
</dbReference>
<evidence type="ECO:0000313" key="13">
    <source>
        <dbReference type="EMBL" id="CAE6465242.1"/>
    </source>
</evidence>